<evidence type="ECO:0000256" key="2">
    <source>
        <dbReference type="SAM" id="Phobius"/>
    </source>
</evidence>
<feature type="transmembrane region" description="Helical" evidence="2">
    <location>
        <begin position="90"/>
        <end position="113"/>
    </location>
</feature>
<reference evidence="4 5" key="1">
    <citation type="submission" date="2017-04" db="EMBL/GenBank/DDBJ databases">
        <title>Novel microbial lineages endemic to geothermal iron-oxide mats fill important gaps in the evolutionary history of Archaea.</title>
        <authorList>
            <person name="Jay Z.J."/>
            <person name="Beam J.P."/>
            <person name="Dlakic M."/>
            <person name="Rusch D.B."/>
            <person name="Kozubal M.A."/>
            <person name="Inskeep W.P."/>
        </authorList>
    </citation>
    <scope>NUCLEOTIDE SEQUENCE [LARGE SCALE GENOMIC DNA]</scope>
    <source>
        <strain evidence="4">BE_D</strain>
    </source>
</reference>
<feature type="transmembrane region" description="Helical" evidence="2">
    <location>
        <begin position="59"/>
        <end position="84"/>
    </location>
</feature>
<evidence type="ECO:0000313" key="4">
    <source>
        <dbReference type="EMBL" id="PSN82739.1"/>
    </source>
</evidence>
<feature type="transmembrane region" description="Helical" evidence="2">
    <location>
        <begin position="125"/>
        <end position="148"/>
    </location>
</feature>
<gene>
    <name evidence="4" type="ORF">B9Q02_11295</name>
</gene>
<dbReference type="Proteomes" id="UP000240569">
    <property type="component" value="Unassembled WGS sequence"/>
</dbReference>
<keyword evidence="2" id="KW-0472">Membrane</keyword>
<keyword evidence="2" id="KW-0812">Transmembrane</keyword>
<name>A0A2R6A8Q3_9ARCH</name>
<dbReference type="AlphaFoldDB" id="A0A2R6A8Q3"/>
<dbReference type="InterPro" id="IPR026870">
    <property type="entry name" value="Zinc_ribbon_dom"/>
</dbReference>
<protein>
    <recommendedName>
        <fullName evidence="3">Zinc-ribbon domain-containing protein</fullName>
    </recommendedName>
</protein>
<dbReference type="Pfam" id="PF13240">
    <property type="entry name" value="Zn_Ribbon_1"/>
    <property type="match status" value="1"/>
</dbReference>
<feature type="domain" description="Zinc-ribbon" evidence="3">
    <location>
        <begin position="6"/>
        <end position="27"/>
    </location>
</feature>
<evidence type="ECO:0000313" key="5">
    <source>
        <dbReference type="Proteomes" id="UP000240569"/>
    </source>
</evidence>
<evidence type="ECO:0000259" key="3">
    <source>
        <dbReference type="Pfam" id="PF13240"/>
    </source>
</evidence>
<proteinExistence type="predicted"/>
<comment type="caution">
    <text evidence="4">The sequence shown here is derived from an EMBL/GenBank/DDBJ whole genome shotgun (WGS) entry which is preliminary data.</text>
</comment>
<dbReference type="EMBL" id="NEXD01000134">
    <property type="protein sequence ID" value="PSN82739.1"/>
    <property type="molecule type" value="Genomic_DNA"/>
</dbReference>
<organism evidence="4 5">
    <name type="scientific">Candidatus Marsarchaeota G1 archaeon BE_D</name>
    <dbReference type="NCBI Taxonomy" id="1978156"/>
    <lineage>
        <taxon>Archaea</taxon>
        <taxon>Candidatus Marsarchaeota</taxon>
        <taxon>Candidatus Marsarchaeota group 1</taxon>
    </lineage>
</organism>
<feature type="compositionally biased region" description="Pro residues" evidence="1">
    <location>
        <begin position="43"/>
        <end position="55"/>
    </location>
</feature>
<accession>A0A2R6A8Q3</accession>
<feature type="region of interest" description="Disordered" evidence="1">
    <location>
        <begin position="34"/>
        <end position="55"/>
    </location>
</feature>
<keyword evidence="2" id="KW-1133">Transmembrane helix</keyword>
<sequence>MSTKNCPTCGVSVPENAAFCPNCGANLTSFQPQTPPTYQSQAPPQPPTPPQPPQRPTGVVVLAVLEVIGGLYSILAGAAAGTILGAIAPFLAAFGALFIVIGIINLVLAWGLYNGKSWARIVAMVFAVISLISIPIGTIIGIIILYYLTRPHVKAFFGAT</sequence>
<evidence type="ECO:0000256" key="1">
    <source>
        <dbReference type="SAM" id="MobiDB-lite"/>
    </source>
</evidence>